<proteinExistence type="predicted"/>
<dbReference type="Pfam" id="PF00873">
    <property type="entry name" value="ACR_tran"/>
    <property type="match status" value="1"/>
</dbReference>
<dbReference type="Gene3D" id="3.30.70.1440">
    <property type="entry name" value="Multidrug efflux transporter AcrB pore domain"/>
    <property type="match status" value="1"/>
</dbReference>
<dbReference type="AlphaFoldDB" id="A0A4R2JBS4"/>
<keyword evidence="3" id="KW-1185">Reference proteome</keyword>
<dbReference type="OrthoDB" id="3306666at2"/>
<dbReference type="GO" id="GO:0005886">
    <property type="term" value="C:plasma membrane"/>
    <property type="evidence" value="ECO:0007669"/>
    <property type="project" value="TreeGrafter"/>
</dbReference>
<dbReference type="InterPro" id="IPR027463">
    <property type="entry name" value="AcrB_DN_DC_subdom"/>
</dbReference>
<feature type="transmembrane region" description="Helical" evidence="1">
    <location>
        <begin position="455"/>
        <end position="479"/>
    </location>
</feature>
<feature type="transmembrane region" description="Helical" evidence="1">
    <location>
        <begin position="867"/>
        <end position="885"/>
    </location>
</feature>
<evidence type="ECO:0000256" key="1">
    <source>
        <dbReference type="SAM" id="Phobius"/>
    </source>
</evidence>
<feature type="transmembrane region" description="Helical" evidence="1">
    <location>
        <begin position="372"/>
        <end position="391"/>
    </location>
</feature>
<dbReference type="Gene3D" id="3.30.70.1320">
    <property type="entry name" value="Multidrug efflux transporter AcrB pore domain like"/>
    <property type="match status" value="1"/>
</dbReference>
<reference evidence="2 3" key="1">
    <citation type="submission" date="2019-03" db="EMBL/GenBank/DDBJ databases">
        <title>Genomic Encyclopedia of Type Strains, Phase IV (KMG-IV): sequencing the most valuable type-strain genomes for metagenomic binning, comparative biology and taxonomic classification.</title>
        <authorList>
            <person name="Goeker M."/>
        </authorList>
    </citation>
    <scope>NUCLEOTIDE SEQUENCE [LARGE SCALE GENOMIC DNA]</scope>
    <source>
        <strain evidence="2 3">DSM 45934</strain>
    </source>
</reference>
<dbReference type="RefSeq" id="WP_132123204.1">
    <property type="nucleotide sequence ID" value="NZ_SLWS01000009.1"/>
</dbReference>
<feature type="transmembrane region" description="Helical" evidence="1">
    <location>
        <begin position="397"/>
        <end position="421"/>
    </location>
</feature>
<protein>
    <submittedName>
        <fullName evidence="2">CzcA family heavy metal efflux pump</fullName>
    </submittedName>
</protein>
<dbReference type="Gene3D" id="3.30.70.1430">
    <property type="entry name" value="Multidrug efflux transporter AcrB pore domain"/>
    <property type="match status" value="2"/>
</dbReference>
<name>A0A4R2JBS4_9PSEU</name>
<feature type="transmembrane region" description="Helical" evidence="1">
    <location>
        <begin position="967"/>
        <end position="988"/>
    </location>
</feature>
<feature type="transmembrane region" description="Helical" evidence="1">
    <location>
        <begin position="485"/>
        <end position="509"/>
    </location>
</feature>
<gene>
    <name evidence="2" type="ORF">EV192_109196</name>
</gene>
<dbReference type="GO" id="GO:0042910">
    <property type="term" value="F:xenobiotic transmembrane transporter activity"/>
    <property type="evidence" value="ECO:0007669"/>
    <property type="project" value="TreeGrafter"/>
</dbReference>
<keyword evidence="1" id="KW-0812">Transmembrane</keyword>
<comment type="caution">
    <text evidence="2">The sequence shown here is derived from an EMBL/GenBank/DDBJ whole genome shotgun (WGS) entry which is preliminary data.</text>
</comment>
<dbReference type="SUPFAM" id="SSF82866">
    <property type="entry name" value="Multidrug efflux transporter AcrB transmembrane domain"/>
    <property type="match status" value="2"/>
</dbReference>
<dbReference type="InterPro" id="IPR001036">
    <property type="entry name" value="Acrflvin-R"/>
</dbReference>
<sequence length="1040" mass="110452">MTRAIVALSLKFRVLLIGAVAAVVGLAVAQLPNASTDVFPEFGPPQVRIQAEALGLSAAEVEQLITVPIEQDLLNGVAWLDQIRSESAPGLSSIDLTFKAGTDLLQARQAVQERLTQAHALPNVGGGPVMLQSTSSTSRVLMIGLKAKDLSLIDLSVLARWKIRPKLMGVPGVANVAIWGQRDRQLQVQVDSAKLRDQGVTLTQVLTTTGNALWVSSLSFVEASTPGTGGFVDMPSQRLSIQHVLPITTANDLSAVTVEDLQAGQTKRLSDVANVVEDHQPLIGDTVLDSGQGIMLVVEKTPDADTVAVTKAVEDAMSALKPGLGDVEIDTTVHRPATFIASALDNLGRWALIGLIGVAVLLGLALFSLRAALIGFVAISLSLLTAMYVLYLRGTTFNMAVLAGLVVALGVIIDDAVGDVVTIRRRLREHRDSGDDRPVSTVAADALAAIRGPTFYATLILLLAPLPLLAIDSVAGAFWTPIVLSYAFAVAASTVVALVVTPALSVLLLSRGPVRRRTNPLVWLAHKVFDRLAPLFLRWRRNAFIAVGVLVLAALAVIPQPGSQALVPPVRDRNLLVRWESVPGTSLAEMSRITTAATQDLRRIAGVRDVGAHIGRAVAADQIVNVNSGELWVDLADSADYDGTLAAVTRTMRAYPGLHSDVLTYEQDRLDQAKVDPAALTVRVYGIDLSTLKGKAEEVRQAIAGVRGVVEAKVHAEPEEPTLEVKVDLGAAQRYGIKPGDVRRAAATFFSGLAVGSLYEDQKIFDVVVWGAPETRGNPAALNDLLIDTPAGDHVRLGDIAGVHVTPYPTVIKHDDTSRAIDVTANVNGRDLTPILDDVRDRVGRMTMPLEYRAEVLSDQAARQDTTWRVAGFGLIVLVVIFLLLQAAFRSWRLATVVLLVLPLALVGGVVAAWPTGGLTSLGALVGLLTVFGIAARNIVVLVRSCQDAESTEPRSLELVTRVTRERVGPVVLTALTAAVALVPLVLFGDVAGLEILRPLAAVVLGGLVTSTLLTLFVVPALYLRFAPRATSPATADDLD</sequence>
<dbReference type="Proteomes" id="UP000295680">
    <property type="component" value="Unassembled WGS sequence"/>
</dbReference>
<feature type="transmembrane region" description="Helical" evidence="1">
    <location>
        <begin position="1000"/>
        <end position="1024"/>
    </location>
</feature>
<dbReference type="Gene3D" id="1.20.1640.10">
    <property type="entry name" value="Multidrug efflux transporter AcrB transmembrane domain"/>
    <property type="match status" value="2"/>
</dbReference>
<keyword evidence="1" id="KW-0472">Membrane</keyword>
<feature type="transmembrane region" description="Helical" evidence="1">
    <location>
        <begin position="543"/>
        <end position="562"/>
    </location>
</feature>
<organism evidence="2 3">
    <name type="scientific">Actinocrispum wychmicini</name>
    <dbReference type="NCBI Taxonomy" id="1213861"/>
    <lineage>
        <taxon>Bacteria</taxon>
        <taxon>Bacillati</taxon>
        <taxon>Actinomycetota</taxon>
        <taxon>Actinomycetes</taxon>
        <taxon>Pseudonocardiales</taxon>
        <taxon>Pseudonocardiaceae</taxon>
        <taxon>Actinocrispum</taxon>
    </lineage>
</organism>
<feature type="transmembrane region" description="Helical" evidence="1">
    <location>
        <begin position="897"/>
        <end position="916"/>
    </location>
</feature>
<feature type="transmembrane region" description="Helical" evidence="1">
    <location>
        <begin position="922"/>
        <end position="946"/>
    </location>
</feature>
<dbReference type="SUPFAM" id="SSF82714">
    <property type="entry name" value="Multidrug efflux transporter AcrB TolC docking domain, DN and DC subdomains"/>
    <property type="match status" value="2"/>
</dbReference>
<evidence type="ECO:0000313" key="2">
    <source>
        <dbReference type="EMBL" id="TCO54216.1"/>
    </source>
</evidence>
<dbReference type="Gene3D" id="3.30.2090.10">
    <property type="entry name" value="Multidrug efflux transporter AcrB TolC docking domain, DN and DC subdomains"/>
    <property type="match status" value="2"/>
</dbReference>
<keyword evidence="1" id="KW-1133">Transmembrane helix</keyword>
<dbReference type="EMBL" id="SLWS01000009">
    <property type="protein sequence ID" value="TCO54216.1"/>
    <property type="molecule type" value="Genomic_DNA"/>
</dbReference>
<dbReference type="PANTHER" id="PTHR32063">
    <property type="match status" value="1"/>
</dbReference>
<evidence type="ECO:0000313" key="3">
    <source>
        <dbReference type="Proteomes" id="UP000295680"/>
    </source>
</evidence>
<dbReference type="SUPFAM" id="SSF82693">
    <property type="entry name" value="Multidrug efflux transporter AcrB pore domain, PN1, PN2, PC1 and PC2 subdomains"/>
    <property type="match status" value="2"/>
</dbReference>
<dbReference type="PRINTS" id="PR00702">
    <property type="entry name" value="ACRIFLAVINRP"/>
</dbReference>
<dbReference type="PANTHER" id="PTHR32063:SF4">
    <property type="entry name" value="SLR6043 PROTEIN"/>
    <property type="match status" value="1"/>
</dbReference>
<feature type="transmembrane region" description="Helical" evidence="1">
    <location>
        <begin position="347"/>
        <end position="367"/>
    </location>
</feature>
<accession>A0A4R2JBS4</accession>